<sequence length="155" mass="18021">MYARFRADLFFVYPEPGNGCQKWRPSWEQIMTKPLPADVYVDARVYRGEADDSDWCYGIRIEKAFVRGLAVVSTEEADRCGELVIEDADDGTTRAFKITATHPHPIPEDRYTVIGTQALVRGVGEYWVIGRRTPKNWNSRKFLCLEWRTTRKERD</sequence>
<protein>
    <submittedName>
        <fullName evidence="1">Uncharacterized protein</fullName>
    </submittedName>
</protein>
<keyword evidence="2" id="KW-1185">Reference proteome</keyword>
<accession>A0AA39K6Q2</accession>
<dbReference type="GeneID" id="85361260"/>
<comment type="caution">
    <text evidence="1">The sequence shown here is derived from an EMBL/GenBank/DDBJ whole genome shotgun (WGS) entry which is preliminary data.</text>
</comment>
<proteinExistence type="predicted"/>
<evidence type="ECO:0000313" key="1">
    <source>
        <dbReference type="EMBL" id="KAK0455303.1"/>
    </source>
</evidence>
<dbReference type="EMBL" id="JAUEPS010000026">
    <property type="protein sequence ID" value="KAK0455303.1"/>
    <property type="molecule type" value="Genomic_DNA"/>
</dbReference>
<name>A0AA39K6Q2_ARMTA</name>
<dbReference type="Proteomes" id="UP001175211">
    <property type="component" value="Unassembled WGS sequence"/>
</dbReference>
<evidence type="ECO:0000313" key="2">
    <source>
        <dbReference type="Proteomes" id="UP001175211"/>
    </source>
</evidence>
<reference evidence="1" key="1">
    <citation type="submission" date="2023-06" db="EMBL/GenBank/DDBJ databases">
        <authorList>
            <consortium name="Lawrence Berkeley National Laboratory"/>
            <person name="Ahrendt S."/>
            <person name="Sahu N."/>
            <person name="Indic B."/>
            <person name="Wong-Bajracharya J."/>
            <person name="Merenyi Z."/>
            <person name="Ke H.-M."/>
            <person name="Monk M."/>
            <person name="Kocsube S."/>
            <person name="Drula E."/>
            <person name="Lipzen A."/>
            <person name="Balint B."/>
            <person name="Henrissat B."/>
            <person name="Andreopoulos B."/>
            <person name="Martin F.M."/>
            <person name="Harder C.B."/>
            <person name="Rigling D."/>
            <person name="Ford K.L."/>
            <person name="Foster G.D."/>
            <person name="Pangilinan J."/>
            <person name="Papanicolaou A."/>
            <person name="Barry K."/>
            <person name="LaButti K."/>
            <person name="Viragh M."/>
            <person name="Koriabine M."/>
            <person name="Yan M."/>
            <person name="Riley R."/>
            <person name="Champramary S."/>
            <person name="Plett K.L."/>
            <person name="Tsai I.J."/>
            <person name="Slot J."/>
            <person name="Sipos G."/>
            <person name="Plett J."/>
            <person name="Nagy L.G."/>
            <person name="Grigoriev I.V."/>
        </authorList>
    </citation>
    <scope>NUCLEOTIDE SEQUENCE</scope>
    <source>
        <strain evidence="1">CCBAS 213</strain>
    </source>
</reference>
<gene>
    <name evidence="1" type="ORF">EV420DRAFT_1644942</name>
</gene>
<dbReference type="AlphaFoldDB" id="A0AA39K6Q2"/>
<dbReference type="RefSeq" id="XP_060328813.1">
    <property type="nucleotide sequence ID" value="XM_060477712.1"/>
</dbReference>
<organism evidence="1 2">
    <name type="scientific">Armillaria tabescens</name>
    <name type="common">Ringless honey mushroom</name>
    <name type="synonym">Agaricus tabescens</name>
    <dbReference type="NCBI Taxonomy" id="1929756"/>
    <lineage>
        <taxon>Eukaryota</taxon>
        <taxon>Fungi</taxon>
        <taxon>Dikarya</taxon>
        <taxon>Basidiomycota</taxon>
        <taxon>Agaricomycotina</taxon>
        <taxon>Agaricomycetes</taxon>
        <taxon>Agaricomycetidae</taxon>
        <taxon>Agaricales</taxon>
        <taxon>Marasmiineae</taxon>
        <taxon>Physalacriaceae</taxon>
        <taxon>Desarmillaria</taxon>
    </lineage>
</organism>